<evidence type="ECO:0000313" key="3">
    <source>
        <dbReference type="Ensembl" id="ENSMODP00000046746.1"/>
    </source>
</evidence>
<dbReference type="OrthoDB" id="9450558at2759"/>
<dbReference type="InParanoid" id="A0A5F8GHW2"/>
<sequence>MAGSPSPVCFSYRLLVFWLLVTVAKGQGNRYTPPGGSGANVNPTDCQIFTLTPPPATRRPVTAFKPVTIATRRCYFPHFRKPRVHFDSNPPFRYPNYGPHGHLPPPHPPFQPHLPRKHCYHPFALPRRGAHHYKYFPRRKSSRDSSSEEYRRKREVPALLKQI</sequence>
<dbReference type="OMA" id="FYWPHRR"/>
<keyword evidence="4" id="KW-1185">Reference proteome</keyword>
<evidence type="ECO:0000256" key="2">
    <source>
        <dbReference type="SAM" id="SignalP"/>
    </source>
</evidence>
<reference evidence="3" key="3">
    <citation type="submission" date="2025-09" db="UniProtKB">
        <authorList>
            <consortium name="Ensembl"/>
        </authorList>
    </citation>
    <scope>IDENTIFICATION</scope>
</reference>
<feature type="compositionally biased region" description="Basic and acidic residues" evidence="1">
    <location>
        <begin position="142"/>
        <end position="156"/>
    </location>
</feature>
<keyword evidence="2" id="KW-0732">Signal</keyword>
<dbReference type="Bgee" id="ENSMODG00000038613">
    <property type="expression patterns" value="Expressed in extraembryonic membrane and 8 other cell types or tissues"/>
</dbReference>
<feature type="signal peptide" evidence="2">
    <location>
        <begin position="1"/>
        <end position="26"/>
    </location>
</feature>
<evidence type="ECO:0000313" key="4">
    <source>
        <dbReference type="Proteomes" id="UP000002280"/>
    </source>
</evidence>
<dbReference type="GeneTree" id="ENSGT00390000005348"/>
<dbReference type="KEGG" id="mdo:100024197"/>
<dbReference type="Pfam" id="PF15848">
    <property type="entry name" value="ODAPH"/>
    <property type="match status" value="1"/>
</dbReference>
<reference evidence="3" key="2">
    <citation type="submission" date="2025-08" db="UniProtKB">
        <authorList>
            <consortium name="Ensembl"/>
        </authorList>
    </citation>
    <scope>IDENTIFICATION</scope>
</reference>
<dbReference type="CTD" id="152816"/>
<dbReference type="FunCoup" id="A0A5F8GHW2">
    <property type="interactions" value="1"/>
</dbReference>
<organism evidence="3 4">
    <name type="scientific">Monodelphis domestica</name>
    <name type="common">Gray short-tailed opossum</name>
    <dbReference type="NCBI Taxonomy" id="13616"/>
    <lineage>
        <taxon>Eukaryota</taxon>
        <taxon>Metazoa</taxon>
        <taxon>Chordata</taxon>
        <taxon>Craniata</taxon>
        <taxon>Vertebrata</taxon>
        <taxon>Euteleostomi</taxon>
        <taxon>Mammalia</taxon>
        <taxon>Metatheria</taxon>
        <taxon>Didelphimorphia</taxon>
        <taxon>Didelphidae</taxon>
        <taxon>Monodelphis</taxon>
    </lineage>
</organism>
<accession>A0A5F8GHW2</accession>
<protein>
    <submittedName>
        <fullName evidence="3">Odontosis associated phosphoprotein</fullName>
    </submittedName>
</protein>
<dbReference type="GeneID" id="100024197"/>
<feature type="chain" id="PRO_5023894625" evidence="2">
    <location>
        <begin position="27"/>
        <end position="163"/>
    </location>
</feature>
<dbReference type="GO" id="GO:0070175">
    <property type="term" value="P:positive regulation of enamel mineralization"/>
    <property type="evidence" value="ECO:0000318"/>
    <property type="project" value="GO_Central"/>
</dbReference>
<evidence type="ECO:0000256" key="1">
    <source>
        <dbReference type="SAM" id="MobiDB-lite"/>
    </source>
</evidence>
<feature type="region of interest" description="Disordered" evidence="1">
    <location>
        <begin position="137"/>
        <end position="163"/>
    </location>
</feature>
<dbReference type="PANTHER" id="PTHR40376">
    <property type="entry name" value="ODONTOGENESIS ASSOCIATED PHOSPHOPROTEIN"/>
    <property type="match status" value="1"/>
</dbReference>
<reference evidence="3 4" key="1">
    <citation type="journal article" date="2007" name="Nature">
        <title>Genome of the marsupial Monodelphis domestica reveals innovation in non-coding sequences.</title>
        <authorList>
            <person name="Mikkelsen T.S."/>
            <person name="Wakefield M.J."/>
            <person name="Aken B."/>
            <person name="Amemiya C.T."/>
            <person name="Chang J.L."/>
            <person name="Duke S."/>
            <person name="Garber M."/>
            <person name="Gentles A.J."/>
            <person name="Goodstadt L."/>
            <person name="Heger A."/>
            <person name="Jurka J."/>
            <person name="Kamal M."/>
            <person name="Mauceli E."/>
            <person name="Searle S.M."/>
            <person name="Sharpe T."/>
            <person name="Baker M.L."/>
            <person name="Batzer M.A."/>
            <person name="Benos P.V."/>
            <person name="Belov K."/>
            <person name="Clamp M."/>
            <person name="Cook A."/>
            <person name="Cuff J."/>
            <person name="Das R."/>
            <person name="Davidow L."/>
            <person name="Deakin J.E."/>
            <person name="Fazzari M.J."/>
            <person name="Glass J.L."/>
            <person name="Grabherr M."/>
            <person name="Greally J.M."/>
            <person name="Gu W."/>
            <person name="Hore T.A."/>
            <person name="Huttley G.A."/>
            <person name="Kleber M."/>
            <person name="Jirtle R.L."/>
            <person name="Koina E."/>
            <person name="Lee J.T."/>
            <person name="Mahony S."/>
            <person name="Marra M.A."/>
            <person name="Miller R.D."/>
            <person name="Nicholls R.D."/>
            <person name="Oda M."/>
            <person name="Papenfuss A.T."/>
            <person name="Parra Z.E."/>
            <person name="Pollock D.D."/>
            <person name="Ray D.A."/>
            <person name="Schein J.E."/>
            <person name="Speed T.P."/>
            <person name="Thompson K."/>
            <person name="VandeBerg J.L."/>
            <person name="Wade C.M."/>
            <person name="Walker J.A."/>
            <person name="Waters P.D."/>
            <person name="Webber C."/>
            <person name="Weidman J.R."/>
            <person name="Xie X."/>
            <person name="Zody M.C."/>
            <person name="Baldwin J."/>
            <person name="Abdouelleil A."/>
            <person name="Abdulkadir J."/>
            <person name="Abebe A."/>
            <person name="Abera B."/>
            <person name="Abreu J."/>
            <person name="Acer S.C."/>
            <person name="Aftuck L."/>
            <person name="Alexander A."/>
            <person name="An P."/>
            <person name="Anderson E."/>
            <person name="Anderson S."/>
            <person name="Arachi H."/>
            <person name="Azer M."/>
            <person name="Bachantsang P."/>
            <person name="Barry A."/>
            <person name="Bayul T."/>
            <person name="Berlin A."/>
            <person name="Bessette D."/>
            <person name="Bloom T."/>
            <person name="Bloom T."/>
            <person name="Boguslavskiy L."/>
            <person name="Bonnet C."/>
            <person name="Boukhgalter B."/>
            <person name="Bourzgui I."/>
            <person name="Brown A."/>
            <person name="Cahill P."/>
            <person name="Channer S."/>
            <person name="Cheshatsang Y."/>
            <person name="Chuda L."/>
            <person name="Citroen M."/>
            <person name="Collymore A."/>
            <person name="Cooke P."/>
            <person name="Costello M."/>
            <person name="D'Aco K."/>
            <person name="Daza R."/>
            <person name="De Haan G."/>
            <person name="DeGray S."/>
            <person name="DeMaso C."/>
            <person name="Dhargay N."/>
            <person name="Dooley K."/>
            <person name="Dooley E."/>
            <person name="Doricent M."/>
            <person name="Dorje P."/>
            <person name="Dorjee K."/>
            <person name="Dupes A."/>
            <person name="Elong R."/>
            <person name="Falk J."/>
            <person name="Farina A."/>
            <person name="Faro S."/>
            <person name="Ferguson D."/>
            <person name="Fisher S."/>
            <person name="Foley C.D."/>
            <person name="Franke A."/>
            <person name="Friedrich D."/>
            <person name="Gadbois L."/>
            <person name="Gearin G."/>
            <person name="Gearin C.R."/>
            <person name="Giannoukos G."/>
            <person name="Goode T."/>
            <person name="Graham J."/>
            <person name="Grandbois E."/>
            <person name="Grewal S."/>
            <person name="Gyaltsen K."/>
            <person name="Hafez N."/>
            <person name="Hagos B."/>
            <person name="Hall J."/>
            <person name="Henson C."/>
            <person name="Hollinger A."/>
            <person name="Honan T."/>
            <person name="Huard M.D."/>
            <person name="Hughes L."/>
            <person name="Hurhula B."/>
            <person name="Husby M.E."/>
            <person name="Kamat A."/>
            <person name="Kanga B."/>
            <person name="Kashin S."/>
            <person name="Khazanovich D."/>
            <person name="Kisner P."/>
            <person name="Lance K."/>
            <person name="Lara M."/>
            <person name="Lee W."/>
            <person name="Lennon N."/>
            <person name="Letendre F."/>
            <person name="LeVine R."/>
            <person name="Lipovsky A."/>
            <person name="Liu X."/>
            <person name="Liu J."/>
            <person name="Liu S."/>
            <person name="Lokyitsang T."/>
            <person name="Lokyitsang Y."/>
            <person name="Lubonja R."/>
            <person name="Lui A."/>
            <person name="MacDonald P."/>
            <person name="Magnisalis V."/>
            <person name="Maru K."/>
            <person name="Matthews C."/>
            <person name="McCusker W."/>
            <person name="McDonough S."/>
            <person name="Mehta T."/>
            <person name="Meldrim J."/>
            <person name="Meneus L."/>
            <person name="Mihai O."/>
            <person name="Mihalev A."/>
            <person name="Mihova T."/>
            <person name="Mittelman R."/>
            <person name="Mlenga V."/>
            <person name="Montmayeur A."/>
            <person name="Mulrain L."/>
            <person name="Navidi A."/>
            <person name="Naylor J."/>
            <person name="Negash T."/>
            <person name="Nguyen T."/>
            <person name="Nguyen N."/>
            <person name="Nicol R."/>
            <person name="Norbu C."/>
            <person name="Norbu N."/>
            <person name="Novod N."/>
            <person name="O'Neill B."/>
            <person name="Osman S."/>
            <person name="Markiewicz E."/>
            <person name="Oyono O.L."/>
            <person name="Patti C."/>
            <person name="Phunkhang P."/>
            <person name="Pierre F."/>
            <person name="Priest M."/>
            <person name="Raghuraman S."/>
            <person name="Rege F."/>
            <person name="Reyes R."/>
            <person name="Rise C."/>
            <person name="Rogov P."/>
            <person name="Ross K."/>
            <person name="Ryan E."/>
            <person name="Settipalli S."/>
            <person name="Shea T."/>
            <person name="Sherpa N."/>
            <person name="Shi L."/>
            <person name="Shih D."/>
            <person name="Sparrow T."/>
            <person name="Spaulding J."/>
            <person name="Stalker J."/>
            <person name="Stange-Thomann N."/>
            <person name="Stavropoulos S."/>
            <person name="Stone C."/>
            <person name="Strader C."/>
            <person name="Tesfaye S."/>
            <person name="Thomson T."/>
            <person name="Thoulutsang Y."/>
            <person name="Thoulutsang D."/>
            <person name="Topham K."/>
            <person name="Topping I."/>
            <person name="Tsamla T."/>
            <person name="Vassiliev H."/>
            <person name="Vo A."/>
            <person name="Wangchuk T."/>
            <person name="Wangdi T."/>
            <person name="Weiand M."/>
            <person name="Wilkinson J."/>
            <person name="Wilson A."/>
            <person name="Yadav S."/>
            <person name="Young G."/>
            <person name="Yu Q."/>
            <person name="Zembek L."/>
            <person name="Zhong D."/>
            <person name="Zimmer A."/>
            <person name="Zwirko Z."/>
            <person name="Jaffe D.B."/>
            <person name="Alvarez P."/>
            <person name="Brockman W."/>
            <person name="Butler J."/>
            <person name="Chin C."/>
            <person name="Gnerre S."/>
            <person name="MacCallum I."/>
            <person name="Graves J.A."/>
            <person name="Ponting C.P."/>
            <person name="Breen M."/>
            <person name="Samollow P.B."/>
            <person name="Lander E.S."/>
            <person name="Lindblad-Toh K."/>
        </authorList>
    </citation>
    <scope>NUCLEOTIDE SEQUENCE [LARGE SCALE GENOMIC DNA]</scope>
</reference>
<dbReference type="InterPro" id="IPR031706">
    <property type="entry name" value="ODAPH"/>
</dbReference>
<dbReference type="PANTHER" id="PTHR40376:SF1">
    <property type="entry name" value="ODONTOGENESIS ASSOCIATED PHOSPHOPROTEIN"/>
    <property type="match status" value="1"/>
</dbReference>
<dbReference type="STRING" id="13616.ENSMODP00000046746"/>
<proteinExistence type="predicted"/>
<dbReference type="Ensembl" id="ENSMODT00000061145.1">
    <property type="protein sequence ID" value="ENSMODP00000046746.1"/>
    <property type="gene ID" value="ENSMODG00000038613.1"/>
</dbReference>
<name>A0A5F8GHW2_MONDO</name>
<dbReference type="Proteomes" id="UP000002280">
    <property type="component" value="Chromosome 5"/>
</dbReference>
<dbReference type="AlphaFoldDB" id="A0A5F8GHW2"/>